<proteinExistence type="predicted"/>
<reference evidence="2" key="1">
    <citation type="submission" date="2025-08" db="UniProtKB">
        <authorList>
            <consortium name="RefSeq"/>
        </authorList>
    </citation>
    <scope>IDENTIFICATION</scope>
</reference>
<dbReference type="GeneID" id="120282850"/>
<dbReference type="CDD" id="cd09272">
    <property type="entry name" value="RNase_HI_RT_Ty1"/>
    <property type="match status" value="1"/>
</dbReference>
<keyword evidence="1" id="KW-1185">Reference proteome</keyword>
<name>A0AB40D021_DIOCR</name>
<dbReference type="RefSeq" id="XP_039145620.1">
    <property type="nucleotide sequence ID" value="XM_039289686.1"/>
</dbReference>
<dbReference type="PANTHER" id="PTHR11439">
    <property type="entry name" value="GAG-POL-RELATED RETROTRANSPOSON"/>
    <property type="match status" value="1"/>
</dbReference>
<evidence type="ECO:0000313" key="1">
    <source>
        <dbReference type="Proteomes" id="UP001515500"/>
    </source>
</evidence>
<dbReference type="Proteomes" id="UP001515500">
    <property type="component" value="Chromosome 18"/>
</dbReference>
<organism evidence="1 2">
    <name type="scientific">Dioscorea cayennensis subsp. rotundata</name>
    <name type="common">White Guinea yam</name>
    <name type="synonym">Dioscorea rotundata</name>
    <dbReference type="NCBI Taxonomy" id="55577"/>
    <lineage>
        <taxon>Eukaryota</taxon>
        <taxon>Viridiplantae</taxon>
        <taxon>Streptophyta</taxon>
        <taxon>Embryophyta</taxon>
        <taxon>Tracheophyta</taxon>
        <taxon>Spermatophyta</taxon>
        <taxon>Magnoliopsida</taxon>
        <taxon>Liliopsida</taxon>
        <taxon>Dioscoreales</taxon>
        <taxon>Dioscoreaceae</taxon>
        <taxon>Dioscorea</taxon>
    </lineage>
</organism>
<dbReference type="AlphaFoldDB" id="A0AB40D021"/>
<sequence>MVLSQRKYAIDLLTETSMLGCKPAVTPIDQGFKMSTEAGEPIDRERYQILVGKLIYQSHTCPDISFAVSMGLIFRKNGYVSIEGYCNSDWASCFDDRRSTSGYCIFVGGNLVSWKSKKQSLVARSIAETEYRAIALGVAELL</sequence>
<protein>
    <submittedName>
        <fullName evidence="2">Uncharacterized mitochondrial protein AtMg00810-like</fullName>
    </submittedName>
</protein>
<dbReference type="PANTHER" id="PTHR11439:SF463">
    <property type="entry name" value="REVERSE TRANSCRIPTASE TY1_COPIA-TYPE DOMAIN-CONTAINING PROTEIN"/>
    <property type="match status" value="1"/>
</dbReference>
<gene>
    <name evidence="2" type="primary">LOC120282850</name>
</gene>
<evidence type="ECO:0000313" key="2">
    <source>
        <dbReference type="RefSeq" id="XP_039145620.1"/>
    </source>
</evidence>
<accession>A0AB40D021</accession>